<protein>
    <submittedName>
        <fullName evidence="4">DUF3048 domain-containing protein</fullName>
    </submittedName>
</protein>
<reference evidence="4 5" key="1">
    <citation type="submission" date="2023-07" db="EMBL/GenBank/DDBJ databases">
        <title>Bacillus lucianemedeirus sp. nov, a new species isolated from an immunobiological production facility.</title>
        <authorList>
            <person name="Costa L.V."/>
            <person name="Miranda R.V.S.L."/>
            <person name="Brandao M.L.L."/>
            <person name="Reis C.M.F."/>
            <person name="Frazao A.M."/>
            <person name="Cruz F.V."/>
            <person name="Baio P.V.P."/>
            <person name="Veras J.F.C."/>
            <person name="Ramos J.N."/>
            <person name="Vieira V."/>
        </authorList>
    </citation>
    <scope>NUCLEOTIDE SEQUENCE [LARGE SCALE GENOMIC DNA]</scope>
    <source>
        <strain evidence="4 5">B190/17</strain>
    </source>
</reference>
<accession>A0ABW8IBM1</accession>
<evidence type="ECO:0000259" key="2">
    <source>
        <dbReference type="Pfam" id="PF11258"/>
    </source>
</evidence>
<dbReference type="SUPFAM" id="SSF159774">
    <property type="entry name" value="YerB-like"/>
    <property type="match status" value="1"/>
</dbReference>
<dbReference type="Gene3D" id="3.50.90.10">
    <property type="entry name" value="YerB-like"/>
    <property type="match status" value="1"/>
</dbReference>
<keyword evidence="5" id="KW-1185">Reference proteome</keyword>
<evidence type="ECO:0000313" key="5">
    <source>
        <dbReference type="Proteomes" id="UP001619911"/>
    </source>
</evidence>
<feature type="chain" id="PRO_5045145095" evidence="1">
    <location>
        <begin position="23"/>
        <end position="340"/>
    </location>
</feature>
<dbReference type="Proteomes" id="UP001619911">
    <property type="component" value="Unassembled WGS sequence"/>
</dbReference>
<dbReference type="EMBL" id="JAUIYO010000006">
    <property type="protein sequence ID" value="MFK2826056.1"/>
    <property type="molecule type" value="Genomic_DNA"/>
</dbReference>
<evidence type="ECO:0000256" key="1">
    <source>
        <dbReference type="SAM" id="SignalP"/>
    </source>
</evidence>
<keyword evidence="1" id="KW-0732">Signal</keyword>
<dbReference type="Pfam" id="PF11258">
    <property type="entry name" value="DUF3048"/>
    <property type="match status" value="1"/>
</dbReference>
<dbReference type="Pfam" id="PF17479">
    <property type="entry name" value="DUF3048_C"/>
    <property type="match status" value="1"/>
</dbReference>
<sequence>MRKWTMLFLLAGALLMSGCLDGKQKEAGDREQDVRQENKKYSYTFPLTGKRTNEPPTRRAAAVVINNHPQARPQTGLAAADIVYEVPVEGNITRFLAIYQSEQPETVGPVRSARDYFIDLTKGYNGLFIAHGYSPEARERLLSGEIDELNGIQYDGKVFKRDPSRKAPHNSYVDFDKMYKKAEERGYSIEGMPDRLHFLNTITDAGQKAAAIHVNYSSQPAFQAEYKYSPSKKRYERFVGGEQQLDRETKEPLSASNVFIIEADQRVMDSEGRLEIDLFSGGNAYLLQNGAVHNVEWSNVDGRILPFKEGTLVGFVKGKTWINIIPASQGLSKMVVLENN</sequence>
<proteinExistence type="predicted"/>
<comment type="caution">
    <text evidence="4">The sequence shown here is derived from an EMBL/GenBank/DDBJ whole genome shotgun (WGS) entry which is preliminary data.</text>
</comment>
<dbReference type="PROSITE" id="PS51257">
    <property type="entry name" value="PROKAR_LIPOPROTEIN"/>
    <property type="match status" value="1"/>
</dbReference>
<dbReference type="InterPro" id="IPR023158">
    <property type="entry name" value="YerB-like_sf"/>
</dbReference>
<feature type="signal peptide" evidence="1">
    <location>
        <begin position="1"/>
        <end position="22"/>
    </location>
</feature>
<evidence type="ECO:0000259" key="3">
    <source>
        <dbReference type="Pfam" id="PF17479"/>
    </source>
</evidence>
<dbReference type="RefSeq" id="WP_404316934.1">
    <property type="nucleotide sequence ID" value="NZ_JAUIYO010000006.1"/>
</dbReference>
<gene>
    <name evidence="4" type="ORF">QYG89_10310</name>
</gene>
<dbReference type="InterPro" id="IPR021416">
    <property type="entry name" value="DUF3048_N"/>
</dbReference>
<feature type="domain" description="DUF3048" evidence="3">
    <location>
        <begin position="212"/>
        <end position="322"/>
    </location>
</feature>
<feature type="domain" description="DUF3048" evidence="2">
    <location>
        <begin position="47"/>
        <end position="188"/>
    </location>
</feature>
<organism evidence="4 5">
    <name type="scientific">Bacillus lumedeiriae</name>
    <dbReference type="NCBI Taxonomy" id="3058829"/>
    <lineage>
        <taxon>Bacteria</taxon>
        <taxon>Bacillati</taxon>
        <taxon>Bacillota</taxon>
        <taxon>Bacilli</taxon>
        <taxon>Bacillales</taxon>
        <taxon>Bacillaceae</taxon>
        <taxon>Bacillus</taxon>
    </lineage>
</organism>
<dbReference type="InterPro" id="IPR035328">
    <property type="entry name" value="DUF3048_C"/>
</dbReference>
<name>A0ABW8IBM1_9BACI</name>
<evidence type="ECO:0000313" key="4">
    <source>
        <dbReference type="EMBL" id="MFK2826056.1"/>
    </source>
</evidence>